<name>A0A1M6LFS5_9FIRM</name>
<organism evidence="2 3">
    <name type="scientific">Anaerotignum lactatifermentans DSM 14214</name>
    <dbReference type="NCBI Taxonomy" id="1121323"/>
    <lineage>
        <taxon>Bacteria</taxon>
        <taxon>Bacillati</taxon>
        <taxon>Bacillota</taxon>
        <taxon>Clostridia</taxon>
        <taxon>Lachnospirales</taxon>
        <taxon>Anaerotignaceae</taxon>
        <taxon>Anaerotignum</taxon>
    </lineage>
</organism>
<proteinExistence type="predicted"/>
<gene>
    <name evidence="2" type="ORF">SAMN02745138_00369</name>
</gene>
<evidence type="ECO:0000313" key="2">
    <source>
        <dbReference type="EMBL" id="SHJ70064.1"/>
    </source>
</evidence>
<dbReference type="EMBL" id="FRAH01000004">
    <property type="protein sequence ID" value="SHJ70064.1"/>
    <property type="molecule type" value="Genomic_DNA"/>
</dbReference>
<dbReference type="RefSeq" id="WP_072848521.1">
    <property type="nucleotide sequence ID" value="NZ_FRAH01000004.1"/>
</dbReference>
<protein>
    <recommendedName>
        <fullName evidence="1">DUF3849 domain-containing protein</fullName>
    </recommendedName>
</protein>
<dbReference type="OrthoDB" id="9806961at2"/>
<dbReference type="AlphaFoldDB" id="A0A1M6LFS5"/>
<reference evidence="2 3" key="1">
    <citation type="submission" date="2016-11" db="EMBL/GenBank/DDBJ databases">
        <authorList>
            <person name="Jaros S."/>
            <person name="Januszkiewicz K."/>
            <person name="Wedrychowicz H."/>
        </authorList>
    </citation>
    <scope>NUCLEOTIDE SEQUENCE [LARGE SCALE GENOMIC DNA]</scope>
    <source>
        <strain evidence="2 3">DSM 14214</strain>
    </source>
</reference>
<evidence type="ECO:0000259" key="1">
    <source>
        <dbReference type="Pfam" id="PF12960"/>
    </source>
</evidence>
<evidence type="ECO:0000313" key="3">
    <source>
        <dbReference type="Proteomes" id="UP000183975"/>
    </source>
</evidence>
<dbReference type="InterPro" id="IPR024383">
    <property type="entry name" value="DUF3849"/>
</dbReference>
<dbReference type="Proteomes" id="UP000183975">
    <property type="component" value="Unassembled WGS sequence"/>
</dbReference>
<sequence>MEKTSHKSNAQCAKDIGEAINSHFDGFHYHTGFEKELIETYGLERVKYVVAYNIRQKLHDGRISKENKTWALQSQRNQGENNPKPEYTIHTHSGMLDLFANNIREQQFTHEAEENLKEGDTNEIERIDMDMQL</sequence>
<dbReference type="Pfam" id="PF12960">
    <property type="entry name" value="DUF3849"/>
    <property type="match status" value="1"/>
</dbReference>
<feature type="domain" description="DUF3849" evidence="1">
    <location>
        <begin position="4"/>
        <end position="107"/>
    </location>
</feature>
<keyword evidence="3" id="KW-1185">Reference proteome</keyword>
<accession>A0A1M6LFS5</accession>